<evidence type="ECO:0000256" key="1">
    <source>
        <dbReference type="SAM" id="Phobius"/>
    </source>
</evidence>
<evidence type="ECO:0000313" key="5">
    <source>
        <dbReference type="Proteomes" id="UP000234239"/>
    </source>
</evidence>
<dbReference type="Proteomes" id="UP000234239">
    <property type="component" value="Unassembled WGS sequence"/>
</dbReference>
<name>A0A120I9G5_9LACT</name>
<dbReference type="GeneID" id="92904156"/>
<keyword evidence="1" id="KW-1133">Transmembrane helix</keyword>
<evidence type="ECO:0000313" key="2">
    <source>
        <dbReference type="EMBL" id="AMB94839.1"/>
    </source>
</evidence>
<keyword evidence="1" id="KW-0812">Transmembrane</keyword>
<dbReference type="EMBL" id="CP014160">
    <property type="protein sequence ID" value="AMB94839.1"/>
    <property type="molecule type" value="Genomic_DNA"/>
</dbReference>
<feature type="transmembrane region" description="Helical" evidence="1">
    <location>
        <begin position="7"/>
        <end position="25"/>
    </location>
</feature>
<dbReference type="KEGG" id="asan:AWM72_08745"/>
<evidence type="ECO:0000313" key="4">
    <source>
        <dbReference type="Proteomes" id="UP000069912"/>
    </source>
</evidence>
<accession>A0A120I9G5</accession>
<keyword evidence="4" id="KW-1185">Reference proteome</keyword>
<reference evidence="4" key="2">
    <citation type="submission" date="2016-01" db="EMBL/GenBank/DDBJ databases">
        <title>Six Aerococcus type strain genome sequencing and assembly using PacBio and Illumina Hiseq.</title>
        <authorList>
            <person name="Carkaci D."/>
            <person name="Dargis R."/>
            <person name="Nielsen X.C."/>
            <person name="Skovgaard O."/>
            <person name="Fuursted K."/>
            <person name="Christensen J.J."/>
        </authorList>
    </citation>
    <scope>NUCLEOTIDE SEQUENCE [LARGE SCALE GENOMIC DNA]</scope>
    <source>
        <strain evidence="4">CCUG43001</strain>
    </source>
</reference>
<dbReference type="EMBL" id="PKGY01000001">
    <property type="protein sequence ID" value="PKZ23157.1"/>
    <property type="molecule type" value="Genomic_DNA"/>
</dbReference>
<reference evidence="3 5" key="3">
    <citation type="submission" date="2017-12" db="EMBL/GenBank/DDBJ databases">
        <title>Phylogenetic diversity of female urinary microbiome.</title>
        <authorList>
            <person name="Thomas-White K."/>
            <person name="Wolfe A.J."/>
        </authorList>
    </citation>
    <scope>NUCLEOTIDE SEQUENCE [LARGE SCALE GENOMIC DNA]</scope>
    <source>
        <strain evidence="3 5">UMB0139</strain>
    </source>
</reference>
<feature type="transmembrane region" description="Helical" evidence="1">
    <location>
        <begin position="31"/>
        <end position="48"/>
    </location>
</feature>
<keyword evidence="1" id="KW-0472">Membrane</keyword>
<dbReference type="RefSeq" id="WP_067976306.1">
    <property type="nucleotide sequence ID" value="NZ_CAJHKM010000003.1"/>
</dbReference>
<reference evidence="2 4" key="1">
    <citation type="journal article" date="2016" name="Genome Announc.">
        <title>Complete Genome Sequences of Aerococcus christensenii CCUG 28831T, Aerococcus sanguinicola CCUG 43001T, Aerococcus urinae CCUG 36881T, Aerococcus urinaeequi CCUG 28094T, Aerococcus urinaehominis CCUG 42038 BT, and Aerococcus viridans CCUG 4311T.</title>
        <authorList>
            <person name="Carkaci D."/>
            <person name="Dargis R."/>
            <person name="Nielsen X.C."/>
            <person name="Skovgaard O."/>
            <person name="Fuursted K."/>
            <person name="Christensen J.J."/>
        </authorList>
    </citation>
    <scope>NUCLEOTIDE SEQUENCE [LARGE SCALE GENOMIC DNA]</scope>
    <source>
        <strain evidence="2 4">CCUG43001</strain>
    </source>
</reference>
<protein>
    <recommendedName>
        <fullName evidence="6">DUF3188 domain-containing protein</fullName>
    </recommendedName>
</protein>
<proteinExistence type="predicted"/>
<sequence>MKNKYHAFVLVIVLGLLIFGSPFFQDKIVNFIFGLIVILASGGLMILAEGDIRNTNRKN</sequence>
<organism evidence="2 4">
    <name type="scientific">Aerococcus sanguinicola</name>
    <dbReference type="NCBI Taxonomy" id="119206"/>
    <lineage>
        <taxon>Bacteria</taxon>
        <taxon>Bacillati</taxon>
        <taxon>Bacillota</taxon>
        <taxon>Bacilli</taxon>
        <taxon>Lactobacillales</taxon>
        <taxon>Aerococcaceae</taxon>
        <taxon>Aerococcus</taxon>
    </lineage>
</organism>
<dbReference type="OrthoDB" id="9911481at2"/>
<evidence type="ECO:0000313" key="3">
    <source>
        <dbReference type="EMBL" id="PKZ23157.1"/>
    </source>
</evidence>
<dbReference type="AlphaFoldDB" id="A0A120I9G5"/>
<dbReference type="Proteomes" id="UP000069912">
    <property type="component" value="Chromosome"/>
</dbReference>
<gene>
    <name evidence="2" type="ORF">AWM72_08745</name>
    <name evidence="3" type="ORF">CYJ28_01005</name>
</gene>
<evidence type="ECO:0008006" key="6">
    <source>
        <dbReference type="Google" id="ProtNLM"/>
    </source>
</evidence>